<dbReference type="GO" id="GO:0005516">
    <property type="term" value="F:calmodulin binding"/>
    <property type="evidence" value="ECO:0007669"/>
    <property type="project" value="UniProtKB-KW"/>
</dbReference>
<dbReference type="InterPro" id="IPR008734">
    <property type="entry name" value="PHK_A/B_su"/>
</dbReference>
<dbReference type="AlphaFoldDB" id="A0AA35T390"/>
<dbReference type="Pfam" id="PF19292">
    <property type="entry name" value="KPBB_C"/>
    <property type="match status" value="1"/>
</dbReference>
<evidence type="ECO:0000256" key="12">
    <source>
        <dbReference type="ARBA" id="ARBA00023289"/>
    </source>
</evidence>
<gene>
    <name evidence="17" type="ORF">GBAR_LOCUS22540</name>
</gene>
<comment type="pathway">
    <text evidence="3 14">Glycan biosynthesis; glycogen metabolism.</text>
</comment>
<organism evidence="17 18">
    <name type="scientific">Geodia barretti</name>
    <name type="common">Barrett's horny sponge</name>
    <dbReference type="NCBI Taxonomy" id="519541"/>
    <lineage>
        <taxon>Eukaryota</taxon>
        <taxon>Metazoa</taxon>
        <taxon>Porifera</taxon>
        <taxon>Demospongiae</taxon>
        <taxon>Heteroscleromorpha</taxon>
        <taxon>Tetractinellida</taxon>
        <taxon>Astrophorina</taxon>
        <taxon>Geodiidae</taxon>
        <taxon>Geodia</taxon>
    </lineage>
</organism>
<dbReference type="SUPFAM" id="SSF48208">
    <property type="entry name" value="Six-hairpin glycosidases"/>
    <property type="match status" value="1"/>
</dbReference>
<comment type="similarity">
    <text evidence="4 14">Belongs to the phosphorylase b kinase regulatory chain family.</text>
</comment>
<feature type="domain" description="Phosphorylase b kinase regulatory subunit alpha/beta C-terminal" evidence="16">
    <location>
        <begin position="1016"/>
        <end position="1150"/>
    </location>
</feature>
<accession>A0AA35T390</accession>
<evidence type="ECO:0000256" key="7">
    <source>
        <dbReference type="ARBA" id="ARBA00022600"/>
    </source>
</evidence>
<keyword evidence="10 14" id="KW-0119">Carbohydrate metabolism</keyword>
<proteinExistence type="inferred from homology"/>
<evidence type="ECO:0000256" key="3">
    <source>
        <dbReference type="ARBA" id="ARBA00005131"/>
    </source>
</evidence>
<evidence type="ECO:0000256" key="2">
    <source>
        <dbReference type="ARBA" id="ARBA00004342"/>
    </source>
</evidence>
<dbReference type="FunFam" id="1.50.10.10:FF:000004">
    <property type="entry name" value="Phosphorylase b kinase regulatory subunit"/>
    <property type="match status" value="1"/>
</dbReference>
<evidence type="ECO:0000256" key="8">
    <source>
        <dbReference type="ARBA" id="ARBA00022860"/>
    </source>
</evidence>
<dbReference type="PANTHER" id="PTHR10749:SF7">
    <property type="entry name" value="PHOSPHORYLASE B KINASE REGULATORY SUBUNIT ALPHA-RELATED"/>
    <property type="match status" value="1"/>
</dbReference>
<comment type="subcellular location">
    <subcellularLocation>
        <location evidence="2 14">Cell membrane</location>
        <topology evidence="2 14">Lipid-anchor</topology>
        <orientation evidence="2 14">Cytoplasmic side</orientation>
    </subcellularLocation>
</comment>
<dbReference type="InterPro" id="IPR008928">
    <property type="entry name" value="6-hairpin_glycosidase_sf"/>
</dbReference>
<reference evidence="17" key="1">
    <citation type="submission" date="2023-03" db="EMBL/GenBank/DDBJ databases">
        <authorList>
            <person name="Steffen K."/>
            <person name="Cardenas P."/>
        </authorList>
    </citation>
    <scope>NUCLEOTIDE SEQUENCE</scope>
</reference>
<dbReference type="InterPro" id="IPR045583">
    <property type="entry name" value="KPBA/B_C"/>
</dbReference>
<evidence type="ECO:0000256" key="11">
    <source>
        <dbReference type="ARBA" id="ARBA00023288"/>
    </source>
</evidence>
<dbReference type="PANTHER" id="PTHR10749">
    <property type="entry name" value="PHOSPHORYLASE B KINASE REGULATORY SUBUNIT"/>
    <property type="match status" value="1"/>
</dbReference>
<evidence type="ECO:0000256" key="9">
    <source>
        <dbReference type="ARBA" id="ARBA00023136"/>
    </source>
</evidence>
<comment type="caution">
    <text evidence="17">The sequence shown here is derived from an EMBL/GenBank/DDBJ whole genome shotgun (WGS) entry which is preliminary data.</text>
</comment>
<evidence type="ECO:0000256" key="10">
    <source>
        <dbReference type="ARBA" id="ARBA00023277"/>
    </source>
</evidence>
<keyword evidence="12 13" id="KW-0636">Prenylation</keyword>
<evidence type="ECO:0000259" key="16">
    <source>
        <dbReference type="Pfam" id="PF19292"/>
    </source>
</evidence>
<dbReference type="InterPro" id="IPR012341">
    <property type="entry name" value="6hp_glycosidase-like_sf"/>
</dbReference>
<feature type="lipid moiety-binding region" description="S-farnesyl cysteine" evidence="13">
    <location>
        <position position="1210"/>
    </location>
</feature>
<dbReference type="GO" id="GO:0005886">
    <property type="term" value="C:plasma membrane"/>
    <property type="evidence" value="ECO:0007669"/>
    <property type="project" value="UniProtKB-SubCell"/>
</dbReference>
<keyword evidence="8 14" id="KW-0112">Calmodulin-binding</keyword>
<sequence length="1213" mass="136214">MKRSRSDLRAKLEYYDRLLSKTILKYQNPVTGLLPAFLFEDGTAGWAENHAWVRDNVYSVLAVWGLATVYRRGAEGEENREKAYNLEQTVVKLMRSLLMAMMRQAGKVELFKKSRSRTDALHAKYSISTCATVVGDYNWGHLQVDATSLYLLTLAQMIAGGLQIIFTLDEVAFVQNLVFYVERAYHISDYGIWERGDKTNHGETELNATSIGMAKAALEAINELDLFGSRGGPSSIIHVMGDEIAQCNTKLVSLLPRESSSKEVDAGLLTIISYPAFAASTTELCDATRTEVISKLEGRYGCKRFLRDGYQTVKEDPHRLHYEPSELKVFENIECEWPLFFELLLLDALIRGDAPAIKSYREKLESVVIRDGSEGLVTVPELYQVPEDKVSWEYQKPHSQDRVPGHKKQHMWSQSLYILCGLLEEGLLNIGEIDPLNRRLSMAAQPDPLVQIVLLSEDRKMSVALKKRGITAETVHRAEQDPTFPIKILPAHYLPRLYQQLGISSKMGLSGRPMQSVGVIGTSQLYHIHEAVVAFTPQFLDHEAFYICLDNRLLVDLIRTDLAYLKANWKLMGRPTMVLPLTRTMMGEEGTWDKSPVFRLTQALVAGYIAGVRVQVGVMADYLDTASVKQLHFIDPVKAASLLDIPQIDTKITRSSMLGRVGRRSFVKVDRNSEAIMDTIKKSRMTPPTKHKLFLPQLSVTPSPLPLRVSSSTSLSPLTPQPLEELLASAYTAKRRSFQSDRLLVGQVPSFVPGTPRHASLDVGNIEDLIQRLQQEENIYVQADILNHLHNTCGRSFQLEVRGQTCTLSSLLEELYQKSGTLHLWSLVRHIAGILEKTVEDLGTAATDLLVRQKNFSVGLPNNEIDITQPLPSSELVAKIRSVCGGDHSAAAFTQETIIYLAMFIRAEPELFKEMLRLRVGLIQNVMVLELSRAMNCTLEQGLEQLLDLNPYDVKRLLHLIFSRKEFAISEMERDTMFVDGQILTMPDKQISIKLPDKKQVRGKLRNDVEVLGKASEELRSEELRSEGDEKAGHWIRRRRLDGALNRVPPDFYPKVWHILERCTGISIGMKSLPQNPTIHEMTPGELKFALLLESHLNSLPAPEYRQLVVECLMVVSLVTTSSTQPAFGGTLVVEHIIHHAHHLFLQDQRGHTGPAMDCCCGHVGSCGGATGICVHFYDSAPSGRYGTMSYMALAVADRLREVHRPDDQCKMN</sequence>
<evidence type="ECO:0000256" key="13">
    <source>
        <dbReference type="PIRSR" id="PIRSR608734-50"/>
    </source>
</evidence>
<protein>
    <recommendedName>
        <fullName evidence="14">Phosphorylase b kinase regulatory subunit</fullName>
    </recommendedName>
</protein>
<dbReference type="InterPro" id="IPR011613">
    <property type="entry name" value="GH15-like"/>
</dbReference>
<name>A0AA35T390_GEOBA</name>
<keyword evidence="6" id="KW-0597">Phosphoprotein</keyword>
<comment type="PTM">
    <text evidence="13">Although the final Cys may be farnesylated, the terminal tripeptide is probably not removed, and the C-terminus is not methylated.</text>
</comment>
<evidence type="ECO:0000256" key="6">
    <source>
        <dbReference type="ARBA" id="ARBA00022553"/>
    </source>
</evidence>
<keyword evidence="9 14" id="KW-0472">Membrane</keyword>
<keyword evidence="11 13" id="KW-0449">Lipoprotein</keyword>
<evidence type="ECO:0000313" key="17">
    <source>
        <dbReference type="EMBL" id="CAI8040439.1"/>
    </source>
</evidence>
<keyword evidence="18" id="KW-1185">Reference proteome</keyword>
<feature type="domain" description="GH15-like" evidence="15">
    <location>
        <begin position="12"/>
        <end position="921"/>
    </location>
</feature>
<dbReference type="EMBL" id="CASHTH010003110">
    <property type="protein sequence ID" value="CAI8040439.1"/>
    <property type="molecule type" value="Genomic_DNA"/>
</dbReference>
<evidence type="ECO:0000313" key="18">
    <source>
        <dbReference type="Proteomes" id="UP001174909"/>
    </source>
</evidence>
<evidence type="ECO:0000256" key="1">
    <source>
        <dbReference type="ARBA" id="ARBA00002837"/>
    </source>
</evidence>
<keyword evidence="7 14" id="KW-0321">Glycogen metabolism</keyword>
<keyword evidence="5 14" id="KW-1003">Cell membrane</keyword>
<dbReference type="Proteomes" id="UP001174909">
    <property type="component" value="Unassembled WGS sequence"/>
</dbReference>
<evidence type="ECO:0000256" key="5">
    <source>
        <dbReference type="ARBA" id="ARBA00022475"/>
    </source>
</evidence>
<dbReference type="GO" id="GO:0005964">
    <property type="term" value="C:phosphorylase kinase complex"/>
    <property type="evidence" value="ECO:0007669"/>
    <property type="project" value="TreeGrafter"/>
</dbReference>
<comment type="function">
    <text evidence="1">Phosphorylase b kinase catalyzes the phosphorylation of serine in certain substrates, including troponin I. The alpha chain may bind calmodulin.</text>
</comment>
<dbReference type="Gene3D" id="1.50.10.10">
    <property type="match status" value="1"/>
</dbReference>
<evidence type="ECO:0000259" key="15">
    <source>
        <dbReference type="Pfam" id="PF00723"/>
    </source>
</evidence>
<dbReference type="GO" id="GO:0005977">
    <property type="term" value="P:glycogen metabolic process"/>
    <property type="evidence" value="ECO:0007669"/>
    <property type="project" value="UniProtKB-KW"/>
</dbReference>
<evidence type="ECO:0000256" key="4">
    <source>
        <dbReference type="ARBA" id="ARBA00007128"/>
    </source>
</evidence>
<dbReference type="Pfam" id="PF00723">
    <property type="entry name" value="Glyco_hydro_15"/>
    <property type="match status" value="1"/>
</dbReference>
<evidence type="ECO:0000256" key="14">
    <source>
        <dbReference type="RuleBase" id="RU364123"/>
    </source>
</evidence>